<dbReference type="PANTHER" id="PTHR12788">
    <property type="entry name" value="PROTEIN-TYROSINE SULFOTRANSFERASE 2"/>
    <property type="match status" value="1"/>
</dbReference>
<keyword evidence="1" id="KW-0808">Transferase</keyword>
<dbReference type="PANTHER" id="PTHR12788:SF10">
    <property type="entry name" value="PROTEIN-TYROSINE SULFOTRANSFERASE"/>
    <property type="match status" value="1"/>
</dbReference>
<dbReference type="SUPFAM" id="SSF52540">
    <property type="entry name" value="P-loop containing nucleoside triphosphate hydrolases"/>
    <property type="match status" value="1"/>
</dbReference>
<dbReference type="Pfam" id="PF13469">
    <property type="entry name" value="Sulfotransfer_3"/>
    <property type="match status" value="1"/>
</dbReference>
<dbReference type="InterPro" id="IPR027417">
    <property type="entry name" value="P-loop_NTPase"/>
</dbReference>
<protein>
    <recommendedName>
        <fullName evidence="4">Sulfotransferase</fullName>
    </recommendedName>
</protein>
<keyword evidence="3" id="KW-1185">Reference proteome</keyword>
<name>A0ABP4XFS4_9MICO</name>
<organism evidence="2 3">
    <name type="scientific">Nostocoides vanveenii</name>
    <dbReference type="NCBI Taxonomy" id="330835"/>
    <lineage>
        <taxon>Bacteria</taxon>
        <taxon>Bacillati</taxon>
        <taxon>Actinomycetota</taxon>
        <taxon>Actinomycetes</taxon>
        <taxon>Micrococcales</taxon>
        <taxon>Intrasporangiaceae</taxon>
        <taxon>Nostocoides</taxon>
    </lineage>
</organism>
<proteinExistence type="predicted"/>
<dbReference type="RefSeq" id="WP_344069097.1">
    <property type="nucleotide sequence ID" value="NZ_BAAAPN010000105.1"/>
</dbReference>
<gene>
    <name evidence="2" type="ORF">GCM10009810_36500</name>
</gene>
<evidence type="ECO:0000313" key="3">
    <source>
        <dbReference type="Proteomes" id="UP001501475"/>
    </source>
</evidence>
<accession>A0ABP4XFS4</accession>
<comment type="caution">
    <text evidence="2">The sequence shown here is derived from an EMBL/GenBank/DDBJ whole genome shotgun (WGS) entry which is preliminary data.</text>
</comment>
<evidence type="ECO:0000256" key="1">
    <source>
        <dbReference type="ARBA" id="ARBA00022679"/>
    </source>
</evidence>
<dbReference type="EMBL" id="BAAAPN010000105">
    <property type="protein sequence ID" value="GAA1776142.1"/>
    <property type="molecule type" value="Genomic_DNA"/>
</dbReference>
<evidence type="ECO:0008006" key="4">
    <source>
        <dbReference type="Google" id="ProtNLM"/>
    </source>
</evidence>
<evidence type="ECO:0000313" key="2">
    <source>
        <dbReference type="EMBL" id="GAA1776142.1"/>
    </source>
</evidence>
<reference evidence="3" key="1">
    <citation type="journal article" date="2019" name="Int. J. Syst. Evol. Microbiol.">
        <title>The Global Catalogue of Microorganisms (GCM) 10K type strain sequencing project: providing services to taxonomists for standard genome sequencing and annotation.</title>
        <authorList>
            <consortium name="The Broad Institute Genomics Platform"/>
            <consortium name="The Broad Institute Genome Sequencing Center for Infectious Disease"/>
            <person name="Wu L."/>
            <person name="Ma J."/>
        </authorList>
    </citation>
    <scope>NUCLEOTIDE SEQUENCE [LARGE SCALE GENOMIC DNA]</scope>
    <source>
        <strain evidence="3">JCM 15591</strain>
    </source>
</reference>
<dbReference type="Gene3D" id="3.40.50.300">
    <property type="entry name" value="P-loop containing nucleotide triphosphate hydrolases"/>
    <property type="match status" value="1"/>
</dbReference>
<sequence length="303" mass="34223">MNSRNRPLPPLFVVGAPRSGTSLVYRALALHPQAAWVNNYQRRLPGVSALAALNRVAGRRADQRRRVWFGEDGDNAYRYNSRRALDERLFPQPVEGEPLFEKCDVPEAWEGGEITDRQRQLAPLLAATTRRSGGTVLISKRIGHNRRIGLLHKLIPQSRFLDVTRDGRAVAYSLSRVDWWPDMPVWWYSDRTPTQWAAEGKDPLELCARHWVEETKAIESGLADVPADQVLRIRYEDLVAAPMTVLPQIAGFAGLDPANPTWLAELERIRFPNKNAAWAAEVPLEQQAALAHLEPQLTAMGYR</sequence>
<dbReference type="InterPro" id="IPR026634">
    <property type="entry name" value="TPST-like"/>
</dbReference>
<dbReference type="Proteomes" id="UP001501475">
    <property type="component" value="Unassembled WGS sequence"/>
</dbReference>